<sequence length="371" mass="43424">MGLFHKKDKDSSRIEIKEDYDNEVRTLCETIDNANLQIKIIRKEYDEVNRFLQDAQIIDDLPAEPKEELVEVAKHILELRKDITKLNSKRTELTEFEFGIMEKYEDVLPEEIKRLKKEEEYELVIKSDLKKLSGEKAVLRYEEETELGKKSFLSKLGMISGIVIGLLLVMYLTLYIVFDTFADVAFLLTVIGGIFMAFYIFLETDKNSKALKLNAAKENKLISLTNTVKIKYVNQKASLDFSHDKYAVNNVMELEYRYNQYRAYKEDEMKRKKASSTYEFYNNKYKEILNEYRVHDAEVWSYQADAVVDRKEMVEIRHKLNDRRQKIREKLEKNANIITESGVRLTEIGEKSPELSVMVNGMMELYGIGAA</sequence>
<dbReference type="EMBL" id="ACIL03000005">
    <property type="protein sequence ID" value="ESL04065.1"/>
    <property type="molecule type" value="Genomic_DNA"/>
</dbReference>
<protein>
    <submittedName>
        <fullName evidence="2">Uncharacterized protein</fullName>
    </submittedName>
</protein>
<dbReference type="HOGENOM" id="CLU_044188_0_0_9"/>
<keyword evidence="1" id="KW-1133">Transmembrane helix</keyword>
<name>V2ZAV6_9FIRM</name>
<dbReference type="eggNOG" id="ENOG502ZA3H">
    <property type="taxonomic scope" value="Bacteria"/>
</dbReference>
<evidence type="ECO:0000313" key="2">
    <source>
        <dbReference type="EMBL" id="ESL04065.1"/>
    </source>
</evidence>
<dbReference type="STRING" id="592026.GCWU0000282_000411"/>
<dbReference type="RefSeq" id="WP_023353314.1">
    <property type="nucleotide sequence ID" value="NZ_KI535366.1"/>
</dbReference>
<dbReference type="AlphaFoldDB" id="V2ZAV6"/>
<keyword evidence="3" id="KW-1185">Reference proteome</keyword>
<gene>
    <name evidence="2" type="ORF">GCWU0000282_000411</name>
</gene>
<evidence type="ECO:0000313" key="3">
    <source>
        <dbReference type="Proteomes" id="UP000018227"/>
    </source>
</evidence>
<feature type="transmembrane region" description="Helical" evidence="1">
    <location>
        <begin position="184"/>
        <end position="202"/>
    </location>
</feature>
<dbReference type="Proteomes" id="UP000018227">
    <property type="component" value="Unassembled WGS sequence"/>
</dbReference>
<evidence type="ECO:0000256" key="1">
    <source>
        <dbReference type="SAM" id="Phobius"/>
    </source>
</evidence>
<dbReference type="OrthoDB" id="9772748at2"/>
<reference evidence="2 3" key="1">
    <citation type="submission" date="2013-06" db="EMBL/GenBank/DDBJ databases">
        <authorList>
            <person name="Weinstock G."/>
            <person name="Sodergren E."/>
            <person name="Clifton S."/>
            <person name="Fulton L."/>
            <person name="Fulton B."/>
            <person name="Courtney L."/>
            <person name="Fronick C."/>
            <person name="Harrison M."/>
            <person name="Strong C."/>
            <person name="Farmer C."/>
            <person name="Delahaunty K."/>
            <person name="Markovic C."/>
            <person name="Hall O."/>
            <person name="Minx P."/>
            <person name="Tomlinson C."/>
            <person name="Mitreva M."/>
            <person name="Nelson J."/>
            <person name="Hou S."/>
            <person name="Wollam A."/>
            <person name="Pepin K.H."/>
            <person name="Johnson M."/>
            <person name="Bhonagiri V."/>
            <person name="Nash W.E."/>
            <person name="Warren W."/>
            <person name="Chinwalla A."/>
            <person name="Mardis E.R."/>
            <person name="Wilson R.K."/>
        </authorList>
    </citation>
    <scope>NUCLEOTIDE SEQUENCE [LARGE SCALE GENOMIC DNA]</scope>
    <source>
        <strain evidence="2 3">ATCC 51271</strain>
    </source>
</reference>
<comment type="caution">
    <text evidence="2">The sequence shown here is derived from an EMBL/GenBank/DDBJ whole genome shotgun (WGS) entry which is preliminary data.</text>
</comment>
<keyword evidence="1" id="KW-0472">Membrane</keyword>
<feature type="transmembrane region" description="Helical" evidence="1">
    <location>
        <begin position="156"/>
        <end position="178"/>
    </location>
</feature>
<organism evidence="2 3">
    <name type="scientific">Catonella morbi ATCC 51271</name>
    <dbReference type="NCBI Taxonomy" id="592026"/>
    <lineage>
        <taxon>Bacteria</taxon>
        <taxon>Bacillati</taxon>
        <taxon>Bacillota</taxon>
        <taxon>Clostridia</taxon>
        <taxon>Lachnospirales</taxon>
        <taxon>Lachnospiraceae</taxon>
        <taxon>Catonella</taxon>
    </lineage>
</organism>
<accession>V2ZAV6</accession>
<keyword evidence="1" id="KW-0812">Transmembrane</keyword>
<proteinExistence type="predicted"/>